<keyword evidence="2" id="KW-1185">Reference proteome</keyword>
<dbReference type="EMBL" id="CM056813">
    <property type="protein sequence ID" value="KAJ8638780.1"/>
    <property type="molecule type" value="Genomic_DNA"/>
</dbReference>
<evidence type="ECO:0000313" key="2">
    <source>
        <dbReference type="Proteomes" id="UP001234297"/>
    </source>
</evidence>
<sequence>MFLTVEIKFRLGLVYLNIVKTLLRIYVVGAYALSLPSLKGSGAKPPLHSHKSVNVNIALHGPASCIPLSMGPCALAMFSIEPIQESALDL</sequence>
<protein>
    <submittedName>
        <fullName evidence="1">Uncharacterized protein</fullName>
    </submittedName>
</protein>
<accession>A0ACC2LZD7</accession>
<name>A0ACC2LZD7_PERAE</name>
<evidence type="ECO:0000313" key="1">
    <source>
        <dbReference type="EMBL" id="KAJ8638780.1"/>
    </source>
</evidence>
<comment type="caution">
    <text evidence="1">The sequence shown here is derived from an EMBL/GenBank/DDBJ whole genome shotgun (WGS) entry which is preliminary data.</text>
</comment>
<dbReference type="Proteomes" id="UP001234297">
    <property type="component" value="Chromosome 5"/>
</dbReference>
<reference evidence="1 2" key="1">
    <citation type="journal article" date="2022" name="Hortic Res">
        <title>A haplotype resolved chromosomal level avocado genome allows analysis of novel avocado genes.</title>
        <authorList>
            <person name="Nath O."/>
            <person name="Fletcher S.J."/>
            <person name="Hayward A."/>
            <person name="Shaw L.M."/>
            <person name="Masouleh A.K."/>
            <person name="Furtado A."/>
            <person name="Henry R.J."/>
            <person name="Mitter N."/>
        </authorList>
    </citation>
    <scope>NUCLEOTIDE SEQUENCE [LARGE SCALE GENOMIC DNA]</scope>
    <source>
        <strain evidence="2">cv. Hass</strain>
    </source>
</reference>
<proteinExistence type="predicted"/>
<gene>
    <name evidence="1" type="ORF">MRB53_015474</name>
</gene>
<organism evidence="1 2">
    <name type="scientific">Persea americana</name>
    <name type="common">Avocado</name>
    <dbReference type="NCBI Taxonomy" id="3435"/>
    <lineage>
        <taxon>Eukaryota</taxon>
        <taxon>Viridiplantae</taxon>
        <taxon>Streptophyta</taxon>
        <taxon>Embryophyta</taxon>
        <taxon>Tracheophyta</taxon>
        <taxon>Spermatophyta</taxon>
        <taxon>Magnoliopsida</taxon>
        <taxon>Magnoliidae</taxon>
        <taxon>Laurales</taxon>
        <taxon>Lauraceae</taxon>
        <taxon>Persea</taxon>
    </lineage>
</organism>